<dbReference type="EMBL" id="JBIMZQ010000040">
    <property type="protein sequence ID" value="KAL3660641.1"/>
    <property type="molecule type" value="Genomic_DNA"/>
</dbReference>
<feature type="compositionally biased region" description="Basic residues" evidence="1">
    <location>
        <begin position="414"/>
        <end position="424"/>
    </location>
</feature>
<dbReference type="AlphaFoldDB" id="A0ABD3F4N0"/>
<comment type="caution">
    <text evidence="2">The sequence shown here is derived from an EMBL/GenBank/DDBJ whole genome shotgun (WGS) entry which is preliminary data.</text>
</comment>
<evidence type="ECO:0000313" key="2">
    <source>
        <dbReference type="EMBL" id="KAL3660641.1"/>
    </source>
</evidence>
<dbReference type="PROSITE" id="PS50096">
    <property type="entry name" value="IQ"/>
    <property type="match status" value="3"/>
</dbReference>
<dbReference type="InterPro" id="IPR000048">
    <property type="entry name" value="IQ_motif_EF-hand-BS"/>
</dbReference>
<dbReference type="SUPFAM" id="SSF55781">
    <property type="entry name" value="GAF domain-like"/>
    <property type="match status" value="1"/>
</dbReference>
<accession>A0ABD3F4N0</accession>
<evidence type="ECO:0000313" key="3">
    <source>
        <dbReference type="Proteomes" id="UP001632037"/>
    </source>
</evidence>
<name>A0ABD3F4N0_9STRA</name>
<evidence type="ECO:0000256" key="1">
    <source>
        <dbReference type="SAM" id="MobiDB-lite"/>
    </source>
</evidence>
<evidence type="ECO:0008006" key="4">
    <source>
        <dbReference type="Google" id="ProtNLM"/>
    </source>
</evidence>
<organism evidence="2 3">
    <name type="scientific">Phytophthora oleae</name>
    <dbReference type="NCBI Taxonomy" id="2107226"/>
    <lineage>
        <taxon>Eukaryota</taxon>
        <taxon>Sar</taxon>
        <taxon>Stramenopiles</taxon>
        <taxon>Oomycota</taxon>
        <taxon>Peronosporomycetes</taxon>
        <taxon>Peronosporales</taxon>
        <taxon>Peronosporaceae</taxon>
        <taxon>Phytophthora</taxon>
    </lineage>
</organism>
<dbReference type="Pfam" id="PF00612">
    <property type="entry name" value="IQ"/>
    <property type="match status" value="2"/>
</dbReference>
<dbReference type="Gene3D" id="1.20.5.190">
    <property type="match status" value="1"/>
</dbReference>
<feature type="compositionally biased region" description="Pro residues" evidence="1">
    <location>
        <begin position="432"/>
        <end position="458"/>
    </location>
</feature>
<gene>
    <name evidence="2" type="ORF">V7S43_014395</name>
</gene>
<proteinExistence type="predicted"/>
<dbReference type="Proteomes" id="UP001632037">
    <property type="component" value="Unassembled WGS sequence"/>
</dbReference>
<reference evidence="2 3" key="1">
    <citation type="submission" date="2024-09" db="EMBL/GenBank/DDBJ databases">
        <title>Genome sequencing and assembly of Phytophthora oleae, isolate VK10A, causative agent of rot of olive drupes.</title>
        <authorList>
            <person name="Conti Taguali S."/>
            <person name="Riolo M."/>
            <person name="La Spada F."/>
            <person name="Cacciola S.O."/>
            <person name="Dionisio G."/>
        </authorList>
    </citation>
    <scope>NUCLEOTIDE SEQUENCE [LARGE SCALE GENOMIC DNA]</scope>
    <source>
        <strain evidence="2 3">VK10A</strain>
    </source>
</reference>
<dbReference type="InterPro" id="IPR029016">
    <property type="entry name" value="GAF-like_dom_sf"/>
</dbReference>
<dbReference type="SMART" id="SM00015">
    <property type="entry name" value="IQ"/>
    <property type="match status" value="3"/>
</dbReference>
<dbReference type="Gene3D" id="3.30.450.40">
    <property type="match status" value="1"/>
</dbReference>
<keyword evidence="3" id="KW-1185">Reference proteome</keyword>
<feature type="region of interest" description="Disordered" evidence="1">
    <location>
        <begin position="1"/>
        <end position="22"/>
    </location>
</feature>
<sequence>MAYNGNDGESAAQGSGDASIKSCKDPEIRRLSVTPLVKQRSSSPLSSIADMDLAELSLIDVLTQAATDVLGSIPAQRCVVYIYDKAANLLRPQVVVDCHDKDLEEAPVQAKDTDLFSVSGKSSDVRTSNRVAEAEIATSPLVSFPPVVGMVSSCFLQRRCLRMQEPNPHRSFHREYDVPKDIHVDSILCAPVILYHRATAVIQLLNRLDTARDRVPFEEVDRAATPHDIKNESTSEVKLRRLKTVKTVGLTGFSPKDEQKLLHFTTHIAQAIEINTKKLATVRSHAKIREDKAKHALELLNALNGKVVARVNSTDMLLSKDVGERTVYMRRATITRLQSQKAEISDILGALVVIMRLQALFRGRRVRRAEKFAEELEKFRRQRERMKTLIVMQRVVSCPEPPKLKVFECPPSGKARKPASRSKKRDKEPKKAPPSPKPPSTPSTPRPPQPVAPSPRPTQPTHIQKRRMSAVKIQKVFRRHRLRRKATELPSPVKPVAVSKEVVSAVKVQSFIRGNLVRKRLRRSLLSPKGPRIVCLRVASSSGPVSNQNSYDSPQLQSQTCVYAMPERPGKAPHAQRRISAVCHNQEQPDNELRPQNTQGIAIASRRLVAMHKEDDTRVHKSPSCRSRPRWGRLVPSVVWETAKNPELTPGVEFVKQHRLKDRKENSPRAAIDTNQKPTVRLPVLTSQPTSALLCCLLPAQTTSNGLIAARPISQNDRKAIRAKHRHYSPE</sequence>
<feature type="region of interest" description="Disordered" evidence="1">
    <location>
        <begin position="402"/>
        <end position="470"/>
    </location>
</feature>
<protein>
    <recommendedName>
        <fullName evidence="4">GAF domain-containing protein</fullName>
    </recommendedName>
</protein>